<proteinExistence type="predicted"/>
<dbReference type="RefSeq" id="WP_340356614.1">
    <property type="nucleotide sequence ID" value="NZ_JBBKZU010000003.1"/>
</dbReference>
<evidence type="ECO:0000313" key="1">
    <source>
        <dbReference type="EMBL" id="MEJ8811315.1"/>
    </source>
</evidence>
<reference evidence="1 2" key="1">
    <citation type="submission" date="2024-03" db="EMBL/GenBank/DDBJ databases">
        <title>Novel species of the genus Variovorax.</title>
        <authorList>
            <person name="Liu Q."/>
            <person name="Xin Y.-H."/>
        </authorList>
    </citation>
    <scope>NUCLEOTIDE SEQUENCE [LARGE SCALE GENOMIC DNA]</scope>
    <source>
        <strain evidence="1 2">KACC 18899</strain>
    </source>
</reference>
<dbReference type="InterPro" id="IPR015946">
    <property type="entry name" value="KH_dom-like_a/b"/>
</dbReference>
<dbReference type="InterPro" id="IPR003718">
    <property type="entry name" value="OsmC/Ohr_fam"/>
</dbReference>
<dbReference type="SUPFAM" id="SSF82784">
    <property type="entry name" value="OsmC-like"/>
    <property type="match status" value="1"/>
</dbReference>
<dbReference type="Proteomes" id="UP001365846">
    <property type="component" value="Unassembled WGS sequence"/>
</dbReference>
<keyword evidence="2" id="KW-1185">Reference proteome</keyword>
<dbReference type="InterPro" id="IPR052707">
    <property type="entry name" value="OsmC_Ohr_Peroxiredoxin"/>
</dbReference>
<comment type="caution">
    <text evidence="1">The sequence shown here is derived from an EMBL/GenBank/DDBJ whole genome shotgun (WGS) entry which is preliminary data.</text>
</comment>
<protein>
    <submittedName>
        <fullName evidence="1">OsmC family protein</fullName>
    </submittedName>
</protein>
<dbReference type="InterPro" id="IPR036102">
    <property type="entry name" value="OsmC/Ohrsf"/>
</dbReference>
<sequence length="160" mass="17321">MAQHTAEITWQRGGQDFVGNRYSRRHAIRFDGGAEWAGSSSPHVVPVPLSDPAAVDPEEAFVASLSSCHMLWFLSIAAARGFCVDTYVDRAAGRMGANAAGKIAMTVVTLRPAVRFSGERLPSMAQIEEMHHAAHDECFIANSVKTEVRCEPVPVESAPQ</sequence>
<dbReference type="Pfam" id="PF02566">
    <property type="entry name" value="OsmC"/>
    <property type="match status" value="1"/>
</dbReference>
<name>A0ABU8VCM0_9BURK</name>
<organism evidence="1 2">
    <name type="scientific">Variovorax ureilyticus</name>
    <dbReference type="NCBI Taxonomy" id="1836198"/>
    <lineage>
        <taxon>Bacteria</taxon>
        <taxon>Pseudomonadati</taxon>
        <taxon>Pseudomonadota</taxon>
        <taxon>Betaproteobacteria</taxon>
        <taxon>Burkholderiales</taxon>
        <taxon>Comamonadaceae</taxon>
        <taxon>Variovorax</taxon>
    </lineage>
</organism>
<evidence type="ECO:0000313" key="2">
    <source>
        <dbReference type="Proteomes" id="UP001365846"/>
    </source>
</evidence>
<dbReference type="EMBL" id="JBBKZU010000003">
    <property type="protein sequence ID" value="MEJ8811315.1"/>
    <property type="molecule type" value="Genomic_DNA"/>
</dbReference>
<dbReference type="PANTHER" id="PTHR42830">
    <property type="entry name" value="OSMOTICALLY INDUCIBLE FAMILY PROTEIN"/>
    <property type="match status" value="1"/>
</dbReference>
<dbReference type="PANTHER" id="PTHR42830:SF2">
    <property type="entry name" value="OSMC_OHR FAMILY PROTEIN"/>
    <property type="match status" value="1"/>
</dbReference>
<dbReference type="Gene3D" id="3.30.300.20">
    <property type="match status" value="1"/>
</dbReference>
<accession>A0ABU8VCM0</accession>
<gene>
    <name evidence="1" type="ORF">WKW77_09570</name>
</gene>